<dbReference type="InterPro" id="IPR027417">
    <property type="entry name" value="P-loop_NTPase"/>
</dbReference>
<keyword evidence="6" id="KW-1185">Reference proteome</keyword>
<sequence>MVDSQENTGDLFKGWILAEKKVCIKIADTIHNLSAADIVRVEFKDISTVNGVPVSLKPSEALPSIHFNRFPCELKILLKIPSDSLNRPIVELSAISYGQSYSIQEFPESDQIIINQMEWFPLLDDNIKEIQDVLRVSRISEFGIISLRQTLDLIKSGSSLVSFCSVVAGPDNSDHVNLSCDRALNLLAEHGFKATLYPYQKNGFSWLKSISEEGLGCILADEMGLGKTLQIIAVLSYFKIKWGQPSLIIAPATLLENWRREFARFSPKMSVHVHSGNDRTGFPSQLKKYDIVISSYETVVRDQGLLAMVEWAFVVLDEAQAIKNQETRRAIAAKGLKRNVGIAVTGTPIENRLVDLWSIMDFSCPGFLGTREDFDRNYSDNQESAENLEVIISPLILRRRVADVATDLPEKIIIPQPVNMDDKEGSNYECIRKKVADEYGKSASLISLLRLRQYCTHPLLVEENVGVSEISLLKSSKYRRLIEIVDEIVLNQEKVIVFTSFIMMSDILLSDIPIRFNIPAWQIDGRTPVENRQKLVDQFSEVNGPAILILNPKAAGTGLNITAANHVIHYTLEWNPAIEDQATARAFRRGQTLPVTVHRLFYPNTVEDVINDRLERKRLLAETAVVGTEATEVEAADIARAINLSPNLSPQGENK</sequence>
<dbReference type="GO" id="GO:0005524">
    <property type="term" value="F:ATP binding"/>
    <property type="evidence" value="ECO:0007669"/>
    <property type="project" value="InterPro"/>
</dbReference>
<dbReference type="GO" id="GO:0016787">
    <property type="term" value="F:hydrolase activity"/>
    <property type="evidence" value="ECO:0007669"/>
    <property type="project" value="UniProtKB-KW"/>
</dbReference>
<keyword evidence="2" id="KW-0547">Nucleotide-binding</keyword>
<evidence type="ECO:0000256" key="1">
    <source>
        <dbReference type="ARBA" id="ARBA00022801"/>
    </source>
</evidence>
<dbReference type="eggNOG" id="COG0553">
    <property type="taxonomic scope" value="Bacteria"/>
</dbReference>
<dbReference type="CDD" id="cd18793">
    <property type="entry name" value="SF2_C_SNF"/>
    <property type="match status" value="1"/>
</dbReference>
<dbReference type="Pfam" id="PF00176">
    <property type="entry name" value="SNF2-rel_dom"/>
    <property type="match status" value="1"/>
</dbReference>
<dbReference type="PROSITE" id="PS51192">
    <property type="entry name" value="HELICASE_ATP_BIND_1"/>
    <property type="match status" value="1"/>
</dbReference>
<dbReference type="PATRIC" id="fig|1122169.6.peg.3110"/>
<dbReference type="AlphaFoldDB" id="A0A0W0YKC0"/>
<name>A0A0W0YKC0_9GAMM</name>
<dbReference type="PANTHER" id="PTHR10799">
    <property type="entry name" value="SNF2/RAD54 HELICASE FAMILY"/>
    <property type="match status" value="1"/>
</dbReference>
<dbReference type="EMBL" id="LNYW01000069">
    <property type="protein sequence ID" value="KTD57322.1"/>
    <property type="molecule type" value="Genomic_DNA"/>
</dbReference>
<keyword evidence="1" id="KW-0378">Hydrolase</keyword>
<accession>A0A0W0YKC0</accession>
<gene>
    <name evidence="5" type="ORF">Lsha_2704</name>
</gene>
<proteinExistence type="predicted"/>
<dbReference type="Gene3D" id="3.40.50.300">
    <property type="entry name" value="P-loop containing nucleotide triphosphate hydrolases"/>
    <property type="match status" value="1"/>
</dbReference>
<dbReference type="SMART" id="SM00487">
    <property type="entry name" value="DEXDc"/>
    <property type="match status" value="1"/>
</dbReference>
<dbReference type="SUPFAM" id="SSF52540">
    <property type="entry name" value="P-loop containing nucleoside triphosphate hydrolases"/>
    <property type="match status" value="2"/>
</dbReference>
<dbReference type="InterPro" id="IPR001650">
    <property type="entry name" value="Helicase_C-like"/>
</dbReference>
<evidence type="ECO:0000256" key="2">
    <source>
        <dbReference type="ARBA" id="ARBA00022806"/>
    </source>
</evidence>
<protein>
    <submittedName>
        <fullName evidence="5">SNF2/RAD54 family transporter domain-containing protein</fullName>
    </submittedName>
</protein>
<dbReference type="InterPro" id="IPR000330">
    <property type="entry name" value="SNF2_N"/>
</dbReference>
<evidence type="ECO:0000313" key="6">
    <source>
        <dbReference type="Proteomes" id="UP000054600"/>
    </source>
</evidence>
<feature type="domain" description="Helicase ATP-binding" evidence="3">
    <location>
        <begin position="208"/>
        <end position="366"/>
    </location>
</feature>
<dbReference type="Gene3D" id="3.40.50.10810">
    <property type="entry name" value="Tandem AAA-ATPase domain"/>
    <property type="match status" value="1"/>
</dbReference>
<evidence type="ECO:0000259" key="4">
    <source>
        <dbReference type="PROSITE" id="PS51194"/>
    </source>
</evidence>
<dbReference type="Proteomes" id="UP000054600">
    <property type="component" value="Unassembled WGS sequence"/>
</dbReference>
<comment type="caution">
    <text evidence="5">The sequence shown here is derived from an EMBL/GenBank/DDBJ whole genome shotgun (WGS) entry which is preliminary data.</text>
</comment>
<reference evidence="5 6" key="1">
    <citation type="submission" date="2015-11" db="EMBL/GenBank/DDBJ databases">
        <title>Genomic analysis of 38 Legionella species identifies large and diverse effector repertoires.</title>
        <authorList>
            <person name="Burstein D."/>
            <person name="Amaro F."/>
            <person name="Zusman T."/>
            <person name="Lifshitz Z."/>
            <person name="Cohen O."/>
            <person name="Gilbert J.A."/>
            <person name="Pupko T."/>
            <person name="Shuman H.A."/>
            <person name="Segal G."/>
        </authorList>
    </citation>
    <scope>NUCLEOTIDE SEQUENCE [LARGE SCALE GENOMIC DNA]</scope>
    <source>
        <strain evidence="5 6">ATCC 49655</strain>
    </source>
</reference>
<dbReference type="GO" id="GO:0004386">
    <property type="term" value="F:helicase activity"/>
    <property type="evidence" value="ECO:0007669"/>
    <property type="project" value="UniProtKB-KW"/>
</dbReference>
<keyword evidence="2" id="KW-0347">Helicase</keyword>
<dbReference type="InterPro" id="IPR038718">
    <property type="entry name" value="SNF2-like_sf"/>
</dbReference>
<evidence type="ECO:0000259" key="3">
    <source>
        <dbReference type="PROSITE" id="PS51192"/>
    </source>
</evidence>
<dbReference type="InterPro" id="IPR049730">
    <property type="entry name" value="SNF2/RAD54-like_C"/>
</dbReference>
<dbReference type="InterPro" id="IPR014001">
    <property type="entry name" value="Helicase_ATP-bd"/>
</dbReference>
<dbReference type="STRING" id="1122169.Lsha_2704"/>
<dbReference type="RefSeq" id="WP_018576452.1">
    <property type="nucleotide sequence ID" value="NZ_KB892386.1"/>
</dbReference>
<organism evidence="5 6">
    <name type="scientific">Legionella shakespearei DSM 23087</name>
    <dbReference type="NCBI Taxonomy" id="1122169"/>
    <lineage>
        <taxon>Bacteria</taxon>
        <taxon>Pseudomonadati</taxon>
        <taxon>Pseudomonadota</taxon>
        <taxon>Gammaproteobacteria</taxon>
        <taxon>Legionellales</taxon>
        <taxon>Legionellaceae</taxon>
        <taxon>Legionella</taxon>
    </lineage>
</organism>
<feature type="domain" description="Helicase C-terminal" evidence="4">
    <location>
        <begin position="484"/>
        <end position="639"/>
    </location>
</feature>
<dbReference type="Pfam" id="PF00271">
    <property type="entry name" value="Helicase_C"/>
    <property type="match status" value="1"/>
</dbReference>
<dbReference type="SMART" id="SM00490">
    <property type="entry name" value="HELICc"/>
    <property type="match status" value="1"/>
</dbReference>
<dbReference type="OrthoDB" id="9772064at2"/>
<dbReference type="PROSITE" id="PS51194">
    <property type="entry name" value="HELICASE_CTER"/>
    <property type="match status" value="1"/>
</dbReference>
<keyword evidence="2" id="KW-0067">ATP-binding</keyword>
<evidence type="ECO:0000313" key="5">
    <source>
        <dbReference type="EMBL" id="KTD57322.1"/>
    </source>
</evidence>